<reference evidence="2" key="1">
    <citation type="journal article" date="2020" name="Stud. Mycol.">
        <title>101 Dothideomycetes genomes: a test case for predicting lifestyles and emergence of pathogens.</title>
        <authorList>
            <person name="Haridas S."/>
            <person name="Albert R."/>
            <person name="Binder M."/>
            <person name="Bloem J."/>
            <person name="Labutti K."/>
            <person name="Salamov A."/>
            <person name="Andreopoulos B."/>
            <person name="Baker S."/>
            <person name="Barry K."/>
            <person name="Bills G."/>
            <person name="Bluhm B."/>
            <person name="Cannon C."/>
            <person name="Castanera R."/>
            <person name="Culley D."/>
            <person name="Daum C."/>
            <person name="Ezra D."/>
            <person name="Gonzalez J."/>
            <person name="Henrissat B."/>
            <person name="Kuo A."/>
            <person name="Liang C."/>
            <person name="Lipzen A."/>
            <person name="Lutzoni F."/>
            <person name="Magnuson J."/>
            <person name="Mondo S."/>
            <person name="Nolan M."/>
            <person name="Ohm R."/>
            <person name="Pangilinan J."/>
            <person name="Park H.-J."/>
            <person name="Ramirez L."/>
            <person name="Alfaro M."/>
            <person name="Sun H."/>
            <person name="Tritt A."/>
            <person name="Yoshinaga Y."/>
            <person name="Zwiers L.-H."/>
            <person name="Turgeon B."/>
            <person name="Goodwin S."/>
            <person name="Spatafora J."/>
            <person name="Crous P."/>
            <person name="Grigoriev I."/>
        </authorList>
    </citation>
    <scope>NUCLEOTIDE SEQUENCE</scope>
    <source>
        <strain evidence="2">CBS 123094</strain>
    </source>
</reference>
<dbReference type="EMBL" id="ML977604">
    <property type="protein sequence ID" value="KAF1998369.1"/>
    <property type="molecule type" value="Genomic_DNA"/>
</dbReference>
<keyword evidence="3" id="KW-1185">Reference proteome</keyword>
<feature type="compositionally biased region" description="Basic and acidic residues" evidence="1">
    <location>
        <begin position="464"/>
        <end position="474"/>
    </location>
</feature>
<evidence type="ECO:0000313" key="2">
    <source>
        <dbReference type="EMBL" id="KAF1998369.1"/>
    </source>
</evidence>
<organism evidence="2 3">
    <name type="scientific">Amniculicola lignicola CBS 123094</name>
    <dbReference type="NCBI Taxonomy" id="1392246"/>
    <lineage>
        <taxon>Eukaryota</taxon>
        <taxon>Fungi</taxon>
        <taxon>Dikarya</taxon>
        <taxon>Ascomycota</taxon>
        <taxon>Pezizomycotina</taxon>
        <taxon>Dothideomycetes</taxon>
        <taxon>Pleosporomycetidae</taxon>
        <taxon>Pleosporales</taxon>
        <taxon>Amniculicolaceae</taxon>
        <taxon>Amniculicola</taxon>
    </lineage>
</organism>
<feature type="region of interest" description="Disordered" evidence="1">
    <location>
        <begin position="458"/>
        <end position="573"/>
    </location>
</feature>
<dbReference type="Proteomes" id="UP000799779">
    <property type="component" value="Unassembled WGS sequence"/>
</dbReference>
<evidence type="ECO:0000313" key="3">
    <source>
        <dbReference type="Proteomes" id="UP000799779"/>
    </source>
</evidence>
<gene>
    <name evidence="2" type="ORF">P154DRAFT_577960</name>
</gene>
<evidence type="ECO:0008006" key="4">
    <source>
        <dbReference type="Google" id="ProtNLM"/>
    </source>
</evidence>
<dbReference type="OrthoDB" id="3785113at2759"/>
<dbReference type="AlphaFoldDB" id="A0A6A5WC43"/>
<accession>A0A6A5WC43</accession>
<feature type="compositionally biased region" description="Basic and acidic residues" evidence="1">
    <location>
        <begin position="534"/>
        <end position="548"/>
    </location>
</feature>
<sequence>MSYSSPPDPQRPAPSPCANCGDSGTLICQSCELNSASCVYENGKPAKAVDLTWYCSTECREAHKEDHADECGQWNRRAEARNVLEAADCAGQIAQEIFYVFTEATWSHDMSEAVVEKDENGNVKSVALIDGKGTSGPKSGPSSLKRQGGHWFYQFNAATTGSASTSHALQATLADGNSIWAFVFMHAAIKYLFQDLVDNTETDIKEVTHLLHPRWKCIVNYQNTAGEETFRSDQLYPEHNGIGVYHITLRGGQIIALDLANAQYNYHPHQTVTEWDTYWSRFGYQLVSIHPLKMHYNMHHKVIRPNEDATDDLFWYEGTLNLSVILTRITLEWTHVICKMRTYLSTMHLEPSNDESKKTALQGFRELKKMLFKTIQDSKDLLEIPSAFFPQTRGHPAFWANKDNALGEVEQLKQYITVQAAAKARAEVNASEKIMKLMKEQAFGKDANEKLIRRLEQIGVLPPSHEDEAGKGEGEGEASGVGRQKNPTAEKGKDKKALTTEQAAKKAAKRKAQRKKKKAEKNAGQDTAADEGSGEEHGDGNEHDDGVEQKPSSSRTEIPKPMSEKARGKQKVV</sequence>
<feature type="compositionally biased region" description="Basic residues" evidence="1">
    <location>
        <begin position="506"/>
        <end position="519"/>
    </location>
</feature>
<name>A0A6A5WC43_9PLEO</name>
<dbReference type="Gene3D" id="6.10.140.2220">
    <property type="match status" value="1"/>
</dbReference>
<feature type="compositionally biased region" description="Basic and acidic residues" evidence="1">
    <location>
        <begin position="488"/>
        <end position="498"/>
    </location>
</feature>
<proteinExistence type="predicted"/>
<evidence type="ECO:0000256" key="1">
    <source>
        <dbReference type="SAM" id="MobiDB-lite"/>
    </source>
</evidence>
<protein>
    <recommendedName>
        <fullName evidence="4">MYND-type zinc finger protein samB</fullName>
    </recommendedName>
</protein>